<dbReference type="Proteomes" id="UP000708208">
    <property type="component" value="Unassembled WGS sequence"/>
</dbReference>
<evidence type="ECO:0000313" key="5">
    <source>
        <dbReference type="Proteomes" id="UP000708208"/>
    </source>
</evidence>
<feature type="signal peptide" evidence="2">
    <location>
        <begin position="1"/>
        <end position="21"/>
    </location>
</feature>
<accession>A0A8J2LC85</accession>
<dbReference type="InterPro" id="IPR003439">
    <property type="entry name" value="ABC_transporter-like_ATP-bd"/>
</dbReference>
<feature type="domain" description="ABC transporter" evidence="3">
    <location>
        <begin position="57"/>
        <end position="125"/>
    </location>
</feature>
<dbReference type="GO" id="GO:0005524">
    <property type="term" value="F:ATP binding"/>
    <property type="evidence" value="ECO:0007669"/>
    <property type="project" value="InterPro"/>
</dbReference>
<feature type="coiled-coil region" evidence="1">
    <location>
        <begin position="584"/>
        <end position="672"/>
    </location>
</feature>
<reference evidence="4" key="1">
    <citation type="submission" date="2021-06" db="EMBL/GenBank/DDBJ databases">
        <authorList>
            <person name="Hodson N. C."/>
            <person name="Mongue J. A."/>
            <person name="Jaron S. K."/>
        </authorList>
    </citation>
    <scope>NUCLEOTIDE SEQUENCE</scope>
</reference>
<dbReference type="CDD" id="cd00882">
    <property type="entry name" value="Ras_like_GTPase"/>
    <property type="match status" value="1"/>
</dbReference>
<sequence length="690" mass="77969">MKVPLSLALCATLTLLGASTGFSGKSFPSPNDSSDTFDQIADETLYFINRGYQEIPLNNTYKEVVLVVGNTGAGKTTLTKFITGQPLIAYKKAGRILIKDADNKISHEITSVSKTIFPELFLDKETNIAYFDLPGFLDTRNASIELANAWFMKLVADHVNKVKIVFIVNYSALRSGESRTDFKNFLENAISFILKPLKFQPAIALVASKVDSFLPEDLIISEITEFLEAEKPSLQSIFEDKEQLQKVLSLVDAFLLKSSSGGYDRIGFFKQPANVGPIDDVPEIQVRRMALKNLINKHLQYVQTEPDDFGISITDHARNYVSVIIEKLNSKFTAVMTQAATGIQQYYQQQGTSQRPLESFLGKFIQEIAQLERMVQVLSKSTSRLSFIEILEKQMLPLWGFNSVLKELRNLHKTLEFYENVSKRTRASEILQWTQPLQTTLDQLKLQASKFLDALNTKAETYAGKIIHSLESVYKQTVQGGSSSGDSSMQEKIKNNLANDLRIIDTLKNNLPTQMSFNSYWSATKNSLGALSVSKGNSLPPLLGVDIPFQAHPELKKDSWIRTLYGLITSISNRQSEFIGTLQQKKQEEEIKALNLKIANILQENARELRIAQDKERRLNESINEQKRLAAESARQLREMGEKQIRMQQACHEDAKRRYQEAQNREALLQKQIREIQSPLACSYSETCFL</sequence>
<protein>
    <recommendedName>
        <fullName evidence="3">ABC transporter domain-containing protein</fullName>
    </recommendedName>
</protein>
<dbReference type="AlphaFoldDB" id="A0A8J2LC85"/>
<keyword evidence="1" id="KW-0175">Coiled coil</keyword>
<dbReference type="OrthoDB" id="6630677at2759"/>
<keyword evidence="2" id="KW-0732">Signal</keyword>
<evidence type="ECO:0000256" key="1">
    <source>
        <dbReference type="SAM" id="Coils"/>
    </source>
</evidence>
<keyword evidence="5" id="KW-1185">Reference proteome</keyword>
<comment type="caution">
    <text evidence="4">The sequence shown here is derived from an EMBL/GenBank/DDBJ whole genome shotgun (WGS) entry which is preliminary data.</text>
</comment>
<evidence type="ECO:0000259" key="3">
    <source>
        <dbReference type="Pfam" id="PF00005"/>
    </source>
</evidence>
<organism evidence="4 5">
    <name type="scientific">Allacma fusca</name>
    <dbReference type="NCBI Taxonomy" id="39272"/>
    <lineage>
        <taxon>Eukaryota</taxon>
        <taxon>Metazoa</taxon>
        <taxon>Ecdysozoa</taxon>
        <taxon>Arthropoda</taxon>
        <taxon>Hexapoda</taxon>
        <taxon>Collembola</taxon>
        <taxon>Symphypleona</taxon>
        <taxon>Sminthuridae</taxon>
        <taxon>Allacma</taxon>
    </lineage>
</organism>
<evidence type="ECO:0000313" key="4">
    <source>
        <dbReference type="EMBL" id="CAG7832458.1"/>
    </source>
</evidence>
<evidence type="ECO:0000256" key="2">
    <source>
        <dbReference type="SAM" id="SignalP"/>
    </source>
</evidence>
<dbReference type="GO" id="GO:0016887">
    <property type="term" value="F:ATP hydrolysis activity"/>
    <property type="evidence" value="ECO:0007669"/>
    <property type="project" value="InterPro"/>
</dbReference>
<dbReference type="EMBL" id="CAJVCH010565157">
    <property type="protein sequence ID" value="CAG7832458.1"/>
    <property type="molecule type" value="Genomic_DNA"/>
</dbReference>
<name>A0A8J2LC85_9HEXA</name>
<gene>
    <name evidence="4" type="ORF">AFUS01_LOCUS42142</name>
</gene>
<proteinExistence type="predicted"/>
<dbReference type="Pfam" id="PF00005">
    <property type="entry name" value="ABC_tran"/>
    <property type="match status" value="1"/>
</dbReference>
<feature type="chain" id="PRO_5035182432" description="ABC transporter domain-containing protein" evidence="2">
    <location>
        <begin position="22"/>
        <end position="690"/>
    </location>
</feature>